<sequence length="317" mass="35353">MSKNHFSSNSEGNDQIQIPLITSSPSNLTPHQSELCQSHVTAQLSLMKELSPITANTATATATATTDSTSASCTRPLTSPISNPSVSLNSYQVPESDLIQTNSISNTINPIQNHDHNNSHLPLNHLTTTPWPFNTSANNLAHSLNLHQPTHFTFLGNHTSSNFLPYQFQIPLQPPPPPIPPNPHLNRNYQLQETDQNVNHLKRPRLKSTPDSLLFSKPSKLTRIETNSKVEQEAKVPFSNQNQSTFLRNPIPKPIQPRGFLNEFEITSSPEQHLFEVQSHHQLDESIPTSPIQSSSKSLIQNQTNAGQWKRKMTEVN</sequence>
<gene>
    <name evidence="2" type="ORF">MELLADRAFT_66150</name>
</gene>
<organism evidence="3">
    <name type="scientific">Melampsora larici-populina (strain 98AG31 / pathotype 3-4-7)</name>
    <name type="common">Poplar leaf rust fungus</name>
    <dbReference type="NCBI Taxonomy" id="747676"/>
    <lineage>
        <taxon>Eukaryota</taxon>
        <taxon>Fungi</taxon>
        <taxon>Dikarya</taxon>
        <taxon>Basidiomycota</taxon>
        <taxon>Pucciniomycotina</taxon>
        <taxon>Pucciniomycetes</taxon>
        <taxon>Pucciniales</taxon>
        <taxon>Melampsoraceae</taxon>
        <taxon>Melampsora</taxon>
    </lineage>
</organism>
<feature type="region of interest" description="Disordered" evidence="1">
    <location>
        <begin position="61"/>
        <end position="89"/>
    </location>
</feature>
<proteinExistence type="predicted"/>
<dbReference type="Proteomes" id="UP000001072">
    <property type="component" value="Unassembled WGS sequence"/>
</dbReference>
<dbReference type="HOGENOM" id="CLU_877385_0_0_1"/>
<keyword evidence="3" id="KW-1185">Reference proteome</keyword>
<protein>
    <submittedName>
        <fullName evidence="2">Uncharacterized protein</fullName>
    </submittedName>
</protein>
<name>F4RY29_MELLP</name>
<evidence type="ECO:0000313" key="3">
    <source>
        <dbReference type="Proteomes" id="UP000001072"/>
    </source>
</evidence>
<accession>F4RY29</accession>
<evidence type="ECO:0000313" key="2">
    <source>
        <dbReference type="EMBL" id="EGG02714.1"/>
    </source>
</evidence>
<feature type="region of interest" description="Disordered" evidence="1">
    <location>
        <begin position="1"/>
        <end position="33"/>
    </location>
</feature>
<feature type="compositionally biased region" description="Polar residues" evidence="1">
    <location>
        <begin position="75"/>
        <end position="89"/>
    </location>
</feature>
<reference evidence="3" key="1">
    <citation type="journal article" date="2011" name="Proc. Natl. Acad. Sci. U.S.A.">
        <title>Obligate biotrophy features unraveled by the genomic analysis of rust fungi.</title>
        <authorList>
            <person name="Duplessis S."/>
            <person name="Cuomo C.A."/>
            <person name="Lin Y.-C."/>
            <person name="Aerts A."/>
            <person name="Tisserant E."/>
            <person name="Veneault-Fourrey C."/>
            <person name="Joly D.L."/>
            <person name="Hacquard S."/>
            <person name="Amselem J."/>
            <person name="Cantarel B.L."/>
            <person name="Chiu R."/>
            <person name="Coutinho P.M."/>
            <person name="Feau N."/>
            <person name="Field M."/>
            <person name="Frey P."/>
            <person name="Gelhaye E."/>
            <person name="Goldberg J."/>
            <person name="Grabherr M.G."/>
            <person name="Kodira C.D."/>
            <person name="Kohler A."/>
            <person name="Kuees U."/>
            <person name="Lindquist E.A."/>
            <person name="Lucas S.M."/>
            <person name="Mago R."/>
            <person name="Mauceli E."/>
            <person name="Morin E."/>
            <person name="Murat C."/>
            <person name="Pangilinan J.L."/>
            <person name="Park R."/>
            <person name="Pearson M."/>
            <person name="Quesneville H."/>
            <person name="Rouhier N."/>
            <person name="Sakthikumar S."/>
            <person name="Salamov A.A."/>
            <person name="Schmutz J."/>
            <person name="Selles B."/>
            <person name="Shapiro H."/>
            <person name="Tanguay P."/>
            <person name="Tuskan G.A."/>
            <person name="Henrissat B."/>
            <person name="Van de Peer Y."/>
            <person name="Rouze P."/>
            <person name="Ellis J.G."/>
            <person name="Dodds P.N."/>
            <person name="Schein J.E."/>
            <person name="Zhong S."/>
            <person name="Hamelin R.C."/>
            <person name="Grigoriev I.V."/>
            <person name="Szabo L.J."/>
            <person name="Martin F."/>
        </authorList>
    </citation>
    <scope>NUCLEOTIDE SEQUENCE [LARGE SCALE GENOMIC DNA]</scope>
    <source>
        <strain evidence="3">98AG31 / pathotype 3-4-7</strain>
    </source>
</reference>
<feature type="compositionally biased region" description="Low complexity" evidence="1">
    <location>
        <begin position="61"/>
        <end position="74"/>
    </location>
</feature>
<dbReference type="EMBL" id="GL883129">
    <property type="protein sequence ID" value="EGG02714.1"/>
    <property type="molecule type" value="Genomic_DNA"/>
</dbReference>
<dbReference type="RefSeq" id="XP_007414116.1">
    <property type="nucleotide sequence ID" value="XM_007414054.1"/>
</dbReference>
<dbReference type="InParanoid" id="F4RY29"/>
<feature type="compositionally biased region" description="Polar residues" evidence="1">
    <location>
        <begin position="287"/>
        <end position="307"/>
    </location>
</feature>
<dbReference type="AlphaFoldDB" id="F4RY29"/>
<dbReference type="KEGG" id="mlr:MELLADRAFT_66150"/>
<feature type="region of interest" description="Disordered" evidence="1">
    <location>
        <begin position="286"/>
        <end position="317"/>
    </location>
</feature>
<dbReference type="GeneID" id="18930575"/>
<evidence type="ECO:0000256" key="1">
    <source>
        <dbReference type="SAM" id="MobiDB-lite"/>
    </source>
</evidence>
<dbReference type="VEuPathDB" id="FungiDB:MELLADRAFT_66150"/>